<feature type="transmembrane region" description="Helical" evidence="9">
    <location>
        <begin position="480"/>
        <end position="497"/>
    </location>
</feature>
<keyword evidence="11" id="KW-1185">Reference proteome</keyword>
<evidence type="ECO:0000256" key="9">
    <source>
        <dbReference type="SAM" id="Phobius"/>
    </source>
</evidence>
<feature type="transmembrane region" description="Helical" evidence="9">
    <location>
        <begin position="271"/>
        <end position="295"/>
    </location>
</feature>
<sequence>MTEGPPTPPRRGFREGATPGGSHAGPPARRADYFNQGYFDPDETAYLPVIDPTIAHFVPPAPVVRHDIGSRAYRPLHSGPHPSVAQRAVDTGEAPVGEPEGTEVPESLDESIDKADRKNLGRNSILMASGTLASRVLGMVNATLQAWVLGQSVAADAFKAANTLPNFILVLLSGGILNAILVPQITKAMKRPDGGKDYVDRLLTATFMLVIAVAALCTAGAAVFIRVFTSLSGPGLHLAISFAFLCMPQVLFYGVFAVLGNILNARGSFGAYGWAPVANNVVAIIGEIVFLRLWGQQDDPTVWTSEMVWVLAGTATFGILIQTIVLLPFLRRTGFRWSPRWGLRGYGFGQVGRFAGLTFLALVIAQGGGLLIMKVATYLPINAGDEIYVPGYAAYQNALSLFQVPYSLIGISLLTALFPQLARAWQRRDEPGDDAFGMQALLRKGLTLPAVGIIPASAVLISLAGPIVSVIYFTLDRDEASATAALLMVMASSTLPYTIATLQQQYCFATEQGRTNLWMQCLSTGIQVTFALLSLTVPAHNGMAVLCLGMLVSNTTLALVFVWYARRQVGGLGLSDVLRLYVRLGLASVIGGLAAWGTSVLVLSFGEAWAWQALALGLGALVFVAVFTLAARIMHITEYFDLLNPVLRRLHLPQL</sequence>
<feature type="compositionally biased region" description="Acidic residues" evidence="8">
    <location>
        <begin position="100"/>
        <end position="110"/>
    </location>
</feature>
<feature type="transmembrane region" description="Helical" evidence="9">
    <location>
        <begin position="543"/>
        <end position="564"/>
    </location>
</feature>
<evidence type="ECO:0000256" key="8">
    <source>
        <dbReference type="SAM" id="MobiDB-lite"/>
    </source>
</evidence>
<dbReference type="EMBL" id="JAAMOZ010000001">
    <property type="protein sequence ID" value="NIH55396.1"/>
    <property type="molecule type" value="Genomic_DNA"/>
</dbReference>
<dbReference type="PANTHER" id="PTHR47019:SF1">
    <property type="entry name" value="LIPID II FLIPPASE MURJ"/>
    <property type="match status" value="1"/>
</dbReference>
<evidence type="ECO:0000256" key="7">
    <source>
        <dbReference type="ARBA" id="ARBA00023136"/>
    </source>
</evidence>
<evidence type="ECO:0000256" key="4">
    <source>
        <dbReference type="ARBA" id="ARBA00022960"/>
    </source>
</evidence>
<evidence type="ECO:0000256" key="2">
    <source>
        <dbReference type="ARBA" id="ARBA00022475"/>
    </source>
</evidence>
<feature type="region of interest" description="Disordered" evidence="8">
    <location>
        <begin position="75"/>
        <end position="110"/>
    </location>
</feature>
<dbReference type="PANTHER" id="PTHR47019">
    <property type="entry name" value="LIPID II FLIPPASE MURJ"/>
    <property type="match status" value="1"/>
</dbReference>
<keyword evidence="3 9" id="KW-0812">Transmembrane</keyword>
<keyword evidence="6 9" id="KW-1133">Transmembrane helix</keyword>
<dbReference type="Pfam" id="PF03023">
    <property type="entry name" value="MurJ"/>
    <property type="match status" value="1"/>
</dbReference>
<feature type="transmembrane region" description="Helical" evidence="9">
    <location>
        <begin position="584"/>
        <end position="603"/>
    </location>
</feature>
<evidence type="ECO:0000313" key="11">
    <source>
        <dbReference type="Proteomes" id="UP000749311"/>
    </source>
</evidence>
<reference evidence="10 11" key="1">
    <citation type="submission" date="2020-02" db="EMBL/GenBank/DDBJ databases">
        <title>Sequencing the genomes of 1000 actinobacteria strains.</title>
        <authorList>
            <person name="Klenk H.-P."/>
        </authorList>
    </citation>
    <scope>NUCLEOTIDE SEQUENCE [LARGE SCALE GENOMIC DNA]</scope>
    <source>
        <strain evidence="10 11">DSM 19609</strain>
    </source>
</reference>
<evidence type="ECO:0000256" key="5">
    <source>
        <dbReference type="ARBA" id="ARBA00022984"/>
    </source>
</evidence>
<dbReference type="RefSeq" id="WP_341769983.1">
    <property type="nucleotide sequence ID" value="NZ_BAAAOO010000018.1"/>
</dbReference>
<feature type="transmembrane region" description="Helical" evidence="9">
    <location>
        <begin position="351"/>
        <end position="373"/>
    </location>
</feature>
<dbReference type="InterPro" id="IPR004268">
    <property type="entry name" value="MurJ"/>
</dbReference>
<organism evidence="10 11">
    <name type="scientific">Brooklawnia cerclae</name>
    <dbReference type="NCBI Taxonomy" id="349934"/>
    <lineage>
        <taxon>Bacteria</taxon>
        <taxon>Bacillati</taxon>
        <taxon>Actinomycetota</taxon>
        <taxon>Actinomycetes</taxon>
        <taxon>Propionibacteriales</taxon>
        <taxon>Propionibacteriaceae</taxon>
        <taxon>Brooklawnia</taxon>
    </lineage>
</organism>
<feature type="transmembrane region" description="Helical" evidence="9">
    <location>
        <begin position="446"/>
        <end position="474"/>
    </location>
</feature>
<evidence type="ECO:0000256" key="3">
    <source>
        <dbReference type="ARBA" id="ARBA00022692"/>
    </source>
</evidence>
<feature type="transmembrane region" description="Helical" evidence="9">
    <location>
        <begin position="124"/>
        <end position="144"/>
    </location>
</feature>
<feature type="transmembrane region" description="Helical" evidence="9">
    <location>
        <begin position="307"/>
        <end position="330"/>
    </location>
</feature>
<keyword evidence="2" id="KW-1003">Cell membrane</keyword>
<feature type="transmembrane region" description="Helical" evidence="9">
    <location>
        <begin position="517"/>
        <end position="537"/>
    </location>
</feature>
<feature type="transmembrane region" description="Helical" evidence="9">
    <location>
        <begin position="237"/>
        <end position="259"/>
    </location>
</feature>
<comment type="subcellular location">
    <subcellularLocation>
        <location evidence="1">Cell membrane</location>
        <topology evidence="1">Multi-pass membrane protein</topology>
    </subcellularLocation>
</comment>
<keyword evidence="7 9" id="KW-0472">Membrane</keyword>
<comment type="caution">
    <text evidence="10">The sequence shown here is derived from an EMBL/GenBank/DDBJ whole genome shotgun (WGS) entry which is preliminary data.</text>
</comment>
<feature type="transmembrane region" description="Helical" evidence="9">
    <location>
        <begin position="393"/>
        <end position="418"/>
    </location>
</feature>
<proteinExistence type="predicted"/>
<dbReference type="PRINTS" id="PR01806">
    <property type="entry name" value="VIRFACTRMVIN"/>
</dbReference>
<gene>
    <name evidence="10" type="ORF">FB473_000041</name>
</gene>
<feature type="region of interest" description="Disordered" evidence="8">
    <location>
        <begin position="1"/>
        <end position="36"/>
    </location>
</feature>
<keyword evidence="5" id="KW-0573">Peptidoglycan synthesis</keyword>
<feature type="transmembrane region" description="Helical" evidence="9">
    <location>
        <begin position="202"/>
        <end position="225"/>
    </location>
</feature>
<feature type="transmembrane region" description="Helical" evidence="9">
    <location>
        <begin position="164"/>
        <end position="182"/>
    </location>
</feature>
<evidence type="ECO:0000256" key="6">
    <source>
        <dbReference type="ARBA" id="ARBA00022989"/>
    </source>
</evidence>
<evidence type="ECO:0000313" key="10">
    <source>
        <dbReference type="EMBL" id="NIH55396.1"/>
    </source>
</evidence>
<dbReference type="CDD" id="cd13123">
    <property type="entry name" value="MATE_MurJ_like"/>
    <property type="match status" value="1"/>
</dbReference>
<protein>
    <submittedName>
        <fullName evidence="10">Peptidoglycan lipid II flippase</fullName>
    </submittedName>
</protein>
<name>A0ABX0SBN2_9ACTN</name>
<keyword evidence="4" id="KW-0133">Cell shape</keyword>
<feature type="transmembrane region" description="Helical" evidence="9">
    <location>
        <begin position="609"/>
        <end position="630"/>
    </location>
</feature>
<dbReference type="InterPro" id="IPR051050">
    <property type="entry name" value="Lipid_II_flippase_MurJ/MviN"/>
</dbReference>
<evidence type="ECO:0000256" key="1">
    <source>
        <dbReference type="ARBA" id="ARBA00004651"/>
    </source>
</evidence>
<dbReference type="Proteomes" id="UP000749311">
    <property type="component" value="Unassembled WGS sequence"/>
</dbReference>
<accession>A0ABX0SBN2</accession>